<dbReference type="KEGG" id="mtm:MYCTH_2310782"/>
<dbReference type="InParanoid" id="G2QM30"/>
<name>G2QM30_THET4</name>
<dbReference type="AlphaFoldDB" id="G2QM30"/>
<evidence type="ECO:0000313" key="2">
    <source>
        <dbReference type="EMBL" id="AEO61010.1"/>
    </source>
</evidence>
<protein>
    <submittedName>
        <fullName evidence="2">Uncharacterized protein</fullName>
    </submittedName>
</protein>
<accession>G2QM30</accession>
<sequence length="51" mass="5293">MSAPIGKQAGVGSAELCKRCRGHPSRDRVMTAGRRPAGEQAGIGSEPCKAR</sequence>
<keyword evidence="3" id="KW-1185">Reference proteome</keyword>
<dbReference type="VEuPathDB" id="FungiDB:MYCTH_2310782"/>
<reference evidence="2 3" key="1">
    <citation type="journal article" date="2011" name="Nat. Biotechnol.">
        <title>Comparative genomic analysis of the thermophilic biomass-degrading fungi Myceliophthora thermophila and Thielavia terrestris.</title>
        <authorList>
            <person name="Berka R.M."/>
            <person name="Grigoriev I.V."/>
            <person name="Otillar R."/>
            <person name="Salamov A."/>
            <person name="Grimwood J."/>
            <person name="Reid I."/>
            <person name="Ishmael N."/>
            <person name="John T."/>
            <person name="Darmond C."/>
            <person name="Moisan M.-C."/>
            <person name="Henrissat B."/>
            <person name="Coutinho P.M."/>
            <person name="Lombard V."/>
            <person name="Natvig D.O."/>
            <person name="Lindquist E."/>
            <person name="Schmutz J."/>
            <person name="Lucas S."/>
            <person name="Harris P."/>
            <person name="Powlowski J."/>
            <person name="Bellemare A."/>
            <person name="Taylor D."/>
            <person name="Butler G."/>
            <person name="de Vries R.P."/>
            <person name="Allijn I.E."/>
            <person name="van den Brink J."/>
            <person name="Ushinsky S."/>
            <person name="Storms R."/>
            <person name="Powell A.J."/>
            <person name="Paulsen I.T."/>
            <person name="Elbourne L.D.H."/>
            <person name="Baker S.E."/>
            <person name="Magnuson J."/>
            <person name="LaBoissiere S."/>
            <person name="Clutterbuck A.J."/>
            <person name="Martinez D."/>
            <person name="Wogulis M."/>
            <person name="de Leon A.L."/>
            <person name="Rey M.W."/>
            <person name="Tsang A."/>
        </authorList>
    </citation>
    <scope>NUCLEOTIDE SEQUENCE [LARGE SCALE GENOMIC DNA]</scope>
    <source>
        <strain evidence="3">ATCC 42464 / BCRC 31852 / DSM 1799</strain>
    </source>
</reference>
<dbReference type="EMBL" id="CP003007">
    <property type="protein sequence ID" value="AEO61010.1"/>
    <property type="molecule type" value="Genomic_DNA"/>
</dbReference>
<organism evidence="2 3">
    <name type="scientific">Thermothelomyces thermophilus (strain ATCC 42464 / BCRC 31852 / DSM 1799)</name>
    <name type="common">Sporotrichum thermophile</name>
    <dbReference type="NCBI Taxonomy" id="573729"/>
    <lineage>
        <taxon>Eukaryota</taxon>
        <taxon>Fungi</taxon>
        <taxon>Dikarya</taxon>
        <taxon>Ascomycota</taxon>
        <taxon>Pezizomycotina</taxon>
        <taxon>Sordariomycetes</taxon>
        <taxon>Sordariomycetidae</taxon>
        <taxon>Sordariales</taxon>
        <taxon>Chaetomiaceae</taxon>
        <taxon>Thermothelomyces</taxon>
    </lineage>
</organism>
<dbReference type="GeneID" id="11514470"/>
<dbReference type="Proteomes" id="UP000007322">
    <property type="component" value="Chromosome 6"/>
</dbReference>
<dbReference type="HOGENOM" id="CLU_3108094_0_0_1"/>
<gene>
    <name evidence="2" type="ORF">MYCTH_2310782</name>
</gene>
<evidence type="ECO:0000313" key="3">
    <source>
        <dbReference type="Proteomes" id="UP000007322"/>
    </source>
</evidence>
<feature type="region of interest" description="Disordered" evidence="1">
    <location>
        <begin position="1"/>
        <end position="51"/>
    </location>
</feature>
<proteinExistence type="predicted"/>
<evidence type="ECO:0000256" key="1">
    <source>
        <dbReference type="SAM" id="MobiDB-lite"/>
    </source>
</evidence>
<dbReference type="RefSeq" id="XP_003666255.1">
    <property type="nucleotide sequence ID" value="XM_003666207.1"/>
</dbReference>